<feature type="disulfide bond" evidence="1">
    <location>
        <begin position="157"/>
        <end position="172"/>
    </location>
</feature>
<evidence type="ECO:0000256" key="2">
    <source>
        <dbReference type="SAM" id="SignalP"/>
    </source>
</evidence>
<evidence type="ECO:0000313" key="3">
    <source>
        <dbReference type="RefSeq" id="XP_028137350.1"/>
    </source>
</evidence>
<feature type="disulfide bond" evidence="1">
    <location>
        <begin position="85"/>
        <end position="91"/>
    </location>
</feature>
<dbReference type="Gene3D" id="2.60.110.10">
    <property type="entry name" value="Thaumatin"/>
    <property type="match status" value="1"/>
</dbReference>
<dbReference type="InterPro" id="IPR037176">
    <property type="entry name" value="Osmotin/thaumatin-like_sf"/>
</dbReference>
<accession>A0A6P7FXR6</accession>
<dbReference type="AlphaFoldDB" id="A0A6P7FXR6"/>
<name>A0A6P7FXR6_DIAVI</name>
<dbReference type="PANTHER" id="PTHR31013:SF12">
    <property type="entry name" value="PATHOGENESIS-RELATED PROTEIN 5-LIKE"/>
    <property type="match status" value="1"/>
</dbReference>
<feature type="disulfide bond" evidence="1">
    <location>
        <begin position="149"/>
        <end position="213"/>
    </location>
</feature>
<dbReference type="SMART" id="SM00205">
    <property type="entry name" value="THN"/>
    <property type="match status" value="1"/>
</dbReference>
<dbReference type="PROSITE" id="PS51367">
    <property type="entry name" value="THAUMATIN_2"/>
    <property type="match status" value="1"/>
</dbReference>
<feature type="signal peptide" evidence="2">
    <location>
        <begin position="1"/>
        <end position="16"/>
    </location>
</feature>
<proteinExistence type="predicted"/>
<dbReference type="InParanoid" id="A0A6P7FXR6"/>
<organism evidence="3">
    <name type="scientific">Diabrotica virgifera virgifera</name>
    <name type="common">western corn rootworm</name>
    <dbReference type="NCBI Taxonomy" id="50390"/>
    <lineage>
        <taxon>Eukaryota</taxon>
        <taxon>Metazoa</taxon>
        <taxon>Ecdysozoa</taxon>
        <taxon>Arthropoda</taxon>
        <taxon>Hexapoda</taxon>
        <taxon>Insecta</taxon>
        <taxon>Pterygota</taxon>
        <taxon>Neoptera</taxon>
        <taxon>Endopterygota</taxon>
        <taxon>Coleoptera</taxon>
        <taxon>Polyphaga</taxon>
        <taxon>Cucujiformia</taxon>
        <taxon>Chrysomeloidea</taxon>
        <taxon>Chrysomelidae</taxon>
        <taxon>Galerucinae</taxon>
        <taxon>Diabroticina</taxon>
        <taxon>Diabroticites</taxon>
        <taxon>Diabrotica</taxon>
    </lineage>
</organism>
<feature type="chain" id="PRO_5028205400" evidence="2">
    <location>
        <begin position="17"/>
        <end position="241"/>
    </location>
</feature>
<feature type="disulfide bond" evidence="1">
    <location>
        <begin position="73"/>
        <end position="80"/>
    </location>
</feature>
<reference evidence="3" key="1">
    <citation type="submission" date="2025-08" db="UniProtKB">
        <authorList>
            <consortium name="RefSeq"/>
        </authorList>
    </citation>
    <scope>IDENTIFICATION</scope>
    <source>
        <tissue evidence="3">Whole insect</tissue>
    </source>
</reference>
<keyword evidence="1" id="KW-1015">Disulfide bond</keyword>
<dbReference type="OrthoDB" id="430315at2759"/>
<dbReference type="FunFam" id="2.60.110.10:FF:000004">
    <property type="entry name" value="THAUMATIN-LIKE PROTEIN 1"/>
    <property type="match status" value="1"/>
</dbReference>
<gene>
    <name evidence="3" type="primary">LOC114331868</name>
</gene>
<feature type="disulfide bond" evidence="1">
    <location>
        <begin position="176"/>
        <end position="185"/>
    </location>
</feature>
<sequence length="241" mass="26169">MFRYILLVAVFSSAFAVEFEIVNKEIGAVWVGIQGNDGKKALANGGFILEAGASRSLQAPKDWAGRFWARTWCDINTQHCDTGDCGNRIECGGNGGAPPASLAEITLKGWGGLDYYDISLVDGFNIAVSFEPVGGNGDGSQYSCKKCACGRNLNDNCPAELRLTTEHGTVGCKSACLAFNTDQYCCRGAYGTPETCKSTDWPVNYPKYFKSNCPDAYSYAYDDRKSTFTCKAEKYIVKFGV</sequence>
<dbReference type="PIRSF" id="PIRSF002703">
    <property type="entry name" value="Thaumatin"/>
    <property type="match status" value="1"/>
</dbReference>
<keyword evidence="2" id="KW-0732">Signal</keyword>
<dbReference type="PANTHER" id="PTHR31013">
    <property type="entry name" value="THAUMATIN FAMILY PROTEIN-RELATED"/>
    <property type="match status" value="1"/>
</dbReference>
<dbReference type="Pfam" id="PF00314">
    <property type="entry name" value="Thaumatin"/>
    <property type="match status" value="1"/>
</dbReference>
<feature type="disulfide bond" evidence="1">
    <location>
        <begin position="186"/>
        <end position="196"/>
    </location>
</feature>
<dbReference type="PRINTS" id="PR00347">
    <property type="entry name" value="THAUMATIN"/>
</dbReference>
<dbReference type="InterPro" id="IPR001938">
    <property type="entry name" value="Thaumatin"/>
</dbReference>
<dbReference type="KEGG" id="dvv:114331868"/>
<protein>
    <submittedName>
        <fullName evidence="3">Pathogenesis-related protein 5-like</fullName>
    </submittedName>
</protein>
<dbReference type="RefSeq" id="XP_028137350.1">
    <property type="nucleotide sequence ID" value="XM_028281549.1"/>
</dbReference>
<feature type="disulfide bond" evidence="1">
    <location>
        <begin position="144"/>
        <end position="230"/>
    </location>
</feature>
<dbReference type="CDD" id="cd09218">
    <property type="entry name" value="TLP-PA"/>
    <property type="match status" value="1"/>
</dbReference>
<dbReference type="SUPFAM" id="SSF49870">
    <property type="entry name" value="Osmotin, thaumatin-like protein"/>
    <property type="match status" value="1"/>
</dbReference>
<evidence type="ECO:0000256" key="1">
    <source>
        <dbReference type="PIRSR" id="PIRSR002703-1"/>
    </source>
</evidence>